<evidence type="ECO:0000256" key="4">
    <source>
        <dbReference type="ARBA" id="ARBA00022729"/>
    </source>
</evidence>
<keyword evidence="10" id="KW-0325">Glycoprotein</keyword>
<dbReference type="PROSITE" id="PS50287">
    <property type="entry name" value="SRCR_2"/>
    <property type="match status" value="1"/>
</dbReference>
<dbReference type="Pfam" id="PF21286">
    <property type="entry name" value="CFAI_FIMAC_N"/>
    <property type="match status" value="1"/>
</dbReference>
<dbReference type="SMART" id="SM00192">
    <property type="entry name" value="LDLa"/>
    <property type="match status" value="2"/>
</dbReference>
<dbReference type="SMART" id="SM00202">
    <property type="entry name" value="SR"/>
    <property type="match status" value="1"/>
</dbReference>
<feature type="domain" description="Kazal-like" evidence="16">
    <location>
        <begin position="35"/>
        <end position="83"/>
    </location>
</feature>
<dbReference type="EMBL" id="AFYH01237539">
    <property type="status" value="NOT_ANNOTATED_CDS"/>
    <property type="molecule type" value="Genomic_DNA"/>
</dbReference>
<dbReference type="Pfam" id="PF00057">
    <property type="entry name" value="Ldl_recept_a"/>
    <property type="match status" value="2"/>
</dbReference>
<dbReference type="SUPFAM" id="SSF56487">
    <property type="entry name" value="SRCR-like"/>
    <property type="match status" value="1"/>
</dbReference>
<keyword evidence="3 13" id="KW-0645">Protease</keyword>
<dbReference type="Gene3D" id="4.10.400.10">
    <property type="entry name" value="Low-density Lipoprotein Receptor"/>
    <property type="match status" value="2"/>
</dbReference>
<dbReference type="InterPro" id="IPR003884">
    <property type="entry name" value="FacI_MAC"/>
</dbReference>
<keyword evidence="6 13" id="KW-0378">Hydrolase</keyword>
<dbReference type="Gene3D" id="3.10.250.10">
    <property type="entry name" value="SRCR-like domain"/>
    <property type="match status" value="1"/>
</dbReference>
<dbReference type="EMBL" id="AFYH01237540">
    <property type="status" value="NOT_ANNOTATED_CDS"/>
    <property type="molecule type" value="Genomic_DNA"/>
</dbReference>
<dbReference type="InterPro" id="IPR002172">
    <property type="entry name" value="LDrepeatLR_classA_rpt"/>
</dbReference>
<evidence type="ECO:0000259" key="14">
    <source>
        <dbReference type="PROSITE" id="PS50240"/>
    </source>
</evidence>
<dbReference type="InterPro" id="IPR002350">
    <property type="entry name" value="Kazal_dom"/>
</dbReference>
<dbReference type="PROSITE" id="PS50240">
    <property type="entry name" value="TRYPSIN_DOM"/>
    <property type="match status" value="1"/>
</dbReference>
<feature type="domain" description="SRCR" evidence="15">
    <location>
        <begin position="92"/>
        <end position="193"/>
    </location>
</feature>
<dbReference type="Gene3D" id="2.40.10.10">
    <property type="entry name" value="Trypsin-like serine proteases"/>
    <property type="match status" value="2"/>
</dbReference>
<evidence type="ECO:0000256" key="10">
    <source>
        <dbReference type="ARBA" id="ARBA00023180"/>
    </source>
</evidence>
<dbReference type="InterPro" id="IPR036055">
    <property type="entry name" value="LDL_receptor-like_sf"/>
</dbReference>
<feature type="disulfide bond" evidence="11">
    <location>
        <begin position="199"/>
        <end position="211"/>
    </location>
</feature>
<dbReference type="EMBL" id="AFYH01237541">
    <property type="status" value="NOT_ANNOTATED_CDS"/>
    <property type="molecule type" value="Genomic_DNA"/>
</dbReference>
<dbReference type="PROSITE" id="PS00134">
    <property type="entry name" value="TRYPSIN_HIS"/>
    <property type="match status" value="1"/>
</dbReference>
<dbReference type="SMART" id="SM00020">
    <property type="entry name" value="Tryp_SPc"/>
    <property type="match status" value="1"/>
</dbReference>
<evidence type="ECO:0000256" key="2">
    <source>
        <dbReference type="ARBA" id="ARBA00022525"/>
    </source>
</evidence>
<evidence type="ECO:0000256" key="8">
    <source>
        <dbReference type="ARBA" id="ARBA00022859"/>
    </source>
</evidence>
<dbReference type="InterPro" id="IPR001254">
    <property type="entry name" value="Trypsin_dom"/>
</dbReference>
<dbReference type="GO" id="GO:0005576">
    <property type="term" value="C:extracellular region"/>
    <property type="evidence" value="ECO:0007669"/>
    <property type="project" value="UniProtKB-SubCell"/>
</dbReference>
<evidence type="ECO:0000256" key="3">
    <source>
        <dbReference type="ARBA" id="ARBA00022670"/>
    </source>
</evidence>
<evidence type="ECO:0000256" key="11">
    <source>
        <dbReference type="PROSITE-ProRule" id="PRU00124"/>
    </source>
</evidence>
<keyword evidence="18" id="KW-1185">Reference proteome</keyword>
<dbReference type="GO" id="GO:0002376">
    <property type="term" value="P:immune system process"/>
    <property type="evidence" value="ECO:0007669"/>
    <property type="project" value="UniProtKB-KW"/>
</dbReference>
<dbReference type="Pfam" id="PF21287">
    <property type="entry name" value="Kazal_CFAI"/>
    <property type="match status" value="1"/>
</dbReference>
<dbReference type="PROSITE" id="PS00135">
    <property type="entry name" value="TRYPSIN_SER"/>
    <property type="match status" value="1"/>
</dbReference>
<evidence type="ECO:0000259" key="15">
    <source>
        <dbReference type="PROSITE" id="PS50287"/>
    </source>
</evidence>
<dbReference type="PROSITE" id="PS51465">
    <property type="entry name" value="KAZAL_2"/>
    <property type="match status" value="1"/>
</dbReference>
<dbReference type="InterPro" id="IPR048722">
    <property type="entry name" value="CFAI_FIMAC_N"/>
</dbReference>
<dbReference type="InterPro" id="IPR001190">
    <property type="entry name" value="SRCR"/>
</dbReference>
<reference evidence="18" key="1">
    <citation type="submission" date="2011-08" db="EMBL/GenBank/DDBJ databases">
        <title>The draft genome of Latimeria chalumnae.</title>
        <authorList>
            <person name="Di Palma F."/>
            <person name="Alfoldi J."/>
            <person name="Johnson J."/>
            <person name="Berlin A."/>
            <person name="Gnerre S."/>
            <person name="Jaffe D."/>
            <person name="MacCallum I."/>
            <person name="Young S."/>
            <person name="Walker B.J."/>
            <person name="Lander E."/>
            <person name="Lindblad-Toh K."/>
        </authorList>
    </citation>
    <scope>NUCLEOTIDE SEQUENCE [LARGE SCALE GENOMIC DNA]</scope>
    <source>
        <strain evidence="18">Wild caught</strain>
    </source>
</reference>
<reference evidence="17" key="2">
    <citation type="submission" date="2025-08" db="UniProtKB">
        <authorList>
            <consortium name="Ensembl"/>
        </authorList>
    </citation>
    <scope>IDENTIFICATION</scope>
</reference>
<feature type="disulfide bond" evidence="11">
    <location>
        <begin position="255"/>
        <end position="270"/>
    </location>
</feature>
<dbReference type="InterPro" id="IPR001314">
    <property type="entry name" value="Peptidase_S1A"/>
</dbReference>
<dbReference type="Bgee" id="ENSLACG00000004318">
    <property type="expression patterns" value="Expressed in chordate pharynx"/>
</dbReference>
<dbReference type="SMART" id="SM00057">
    <property type="entry name" value="FIMAC"/>
    <property type="match status" value="1"/>
</dbReference>
<comment type="subcellular location">
    <subcellularLocation>
        <location evidence="1">Secreted</location>
    </subcellularLocation>
</comment>
<sequence length="563" mass="62921">ESFLDQECLKEQFTDKSCQKLFCEPWQICSHGKCACKLPYLCPKNGSEVCSSKGRVFRTYCQLKGYECRRPAEKFSNAGNCLETGKRTRFRAFLDYGTNTSNGAVLVRLVNSTHDSFVCRKKWTISEANVICRQLGFEKGAQKKGVNLENSELNSSSECLNVHCRGLETSLSECVFTKGDLSLRKRIASVACYTDTKDCSANEFQCVNKKCIPLTSTCDGINNCGDQSDELCCKVSEIRGFHCKSDVCIPMEKVCNKERDCIAGEDEAKCEGGKGELIAETNELLHPDIDKERRLAKSSLPQISCGISHHETRRKKRLVGGEEADMYQFPWQVAIDHDGKSDCGGTYIGGCWVLTAAHCVRPHKHLHYRVKIGLLNKREYTENVTDSIPVEEVLIHENYNPSTYENDIALLRLKNVYKVEECLPHSEFIFPACIPWSDYVITTGFSCSVSGWGRAEVDSSTVQHLRWGSVDIIKNCSAIYKGRFFDGMECAGKEDGTTDSCKGDSGGPLTCFDAQGTAYVWGIVSWGEKCGLAGYPGVYTKVSHYFEWLSKRVGRSLISMHNL</sequence>
<dbReference type="PANTHER" id="PTHR24252:SF17">
    <property type="entry name" value="SUPPRESSOR OF TUMORIGENICITY 14 PROTEIN HOMOLOG-RELATED"/>
    <property type="match status" value="1"/>
</dbReference>
<dbReference type="InterPro" id="IPR009003">
    <property type="entry name" value="Peptidase_S1_PA"/>
</dbReference>
<evidence type="ECO:0000259" key="16">
    <source>
        <dbReference type="PROSITE" id="PS51465"/>
    </source>
</evidence>
<dbReference type="InterPro" id="IPR023415">
    <property type="entry name" value="LDLR_class-A_CS"/>
</dbReference>
<keyword evidence="4" id="KW-0732">Signal</keyword>
<feature type="domain" description="Peptidase S1" evidence="14">
    <location>
        <begin position="318"/>
        <end position="554"/>
    </location>
</feature>
<dbReference type="GO" id="GO:0006508">
    <property type="term" value="P:proteolysis"/>
    <property type="evidence" value="ECO:0007669"/>
    <property type="project" value="UniProtKB-KW"/>
</dbReference>
<dbReference type="CDD" id="cd00112">
    <property type="entry name" value="LDLa"/>
    <property type="match status" value="2"/>
</dbReference>
<evidence type="ECO:0000256" key="7">
    <source>
        <dbReference type="ARBA" id="ARBA00022825"/>
    </source>
</evidence>
<keyword evidence="9 12" id="KW-1015">Disulfide bond</keyword>
<dbReference type="PANTHER" id="PTHR24252">
    <property type="entry name" value="ACROSIN-RELATED"/>
    <property type="match status" value="1"/>
</dbReference>
<dbReference type="GO" id="GO:0016020">
    <property type="term" value="C:membrane"/>
    <property type="evidence" value="ECO:0007669"/>
    <property type="project" value="InterPro"/>
</dbReference>
<feature type="disulfide bond" evidence="12">
    <location>
        <begin position="164"/>
        <end position="174"/>
    </location>
</feature>
<name>H3A5D5_LATCH</name>
<evidence type="ECO:0000256" key="12">
    <source>
        <dbReference type="PROSITE-ProRule" id="PRU00196"/>
    </source>
</evidence>
<keyword evidence="2" id="KW-0964">Secreted</keyword>
<dbReference type="PROSITE" id="PS50068">
    <property type="entry name" value="LDLRA_2"/>
    <property type="match status" value="2"/>
</dbReference>
<dbReference type="InterPro" id="IPR033116">
    <property type="entry name" value="TRYPSIN_SER"/>
</dbReference>
<dbReference type="FunFam" id="2.40.10.10:FF:000120">
    <property type="entry name" value="Putative serine protease"/>
    <property type="match status" value="1"/>
</dbReference>
<dbReference type="Proteomes" id="UP000008672">
    <property type="component" value="Unassembled WGS sequence"/>
</dbReference>
<dbReference type="PRINTS" id="PR00722">
    <property type="entry name" value="CHYMOTRYPSIN"/>
</dbReference>
<feature type="disulfide bond" evidence="11">
    <location>
        <begin position="206"/>
        <end position="224"/>
    </location>
</feature>
<evidence type="ECO:0000256" key="5">
    <source>
        <dbReference type="ARBA" id="ARBA00022737"/>
    </source>
</evidence>
<protein>
    <submittedName>
        <fullName evidence="17">Complement factor I</fullName>
    </submittedName>
</protein>
<dbReference type="InterPro" id="IPR036772">
    <property type="entry name" value="SRCR-like_dom_sf"/>
</dbReference>
<keyword evidence="5" id="KW-0677">Repeat</keyword>
<keyword evidence="8" id="KW-0391">Immunity</keyword>
<dbReference type="Gene3D" id="3.30.60.30">
    <property type="match status" value="1"/>
</dbReference>
<keyword evidence="7 13" id="KW-0720">Serine protease</keyword>
<dbReference type="PROSITE" id="PS01209">
    <property type="entry name" value="LDLRA_1"/>
    <property type="match status" value="2"/>
</dbReference>
<evidence type="ECO:0000256" key="9">
    <source>
        <dbReference type="ARBA" id="ARBA00023157"/>
    </source>
</evidence>
<proteinExistence type="predicted"/>
<dbReference type="Ensembl" id="ENSLACT00000004898.1">
    <property type="protein sequence ID" value="ENSLACP00000004856.1"/>
    <property type="gene ID" value="ENSLACG00000004318.2"/>
</dbReference>
<dbReference type="SUPFAM" id="SSF57424">
    <property type="entry name" value="LDL receptor-like module"/>
    <property type="match status" value="2"/>
</dbReference>
<evidence type="ECO:0000256" key="1">
    <source>
        <dbReference type="ARBA" id="ARBA00004613"/>
    </source>
</evidence>
<organism evidence="17 18">
    <name type="scientific">Latimeria chalumnae</name>
    <name type="common">Coelacanth</name>
    <dbReference type="NCBI Taxonomy" id="7897"/>
    <lineage>
        <taxon>Eukaryota</taxon>
        <taxon>Metazoa</taxon>
        <taxon>Chordata</taxon>
        <taxon>Craniata</taxon>
        <taxon>Vertebrata</taxon>
        <taxon>Euteleostomi</taxon>
        <taxon>Coelacanthiformes</taxon>
        <taxon>Coelacanthidae</taxon>
        <taxon>Latimeria</taxon>
    </lineage>
</organism>
<dbReference type="AlphaFoldDB" id="H3A5D5"/>
<dbReference type="SUPFAM" id="SSF50494">
    <property type="entry name" value="Trypsin-like serine proteases"/>
    <property type="match status" value="1"/>
</dbReference>
<dbReference type="InterPro" id="IPR043504">
    <property type="entry name" value="Peptidase_S1_PA_chymotrypsin"/>
</dbReference>
<dbReference type="HOGENOM" id="CLU_006842_19_6_1"/>
<comment type="caution">
    <text evidence="12">Lacks conserved residue(s) required for the propagation of feature annotation.</text>
</comment>
<dbReference type="EMBL" id="AFYH01237537">
    <property type="status" value="NOT_ANNOTATED_CDS"/>
    <property type="molecule type" value="Genomic_DNA"/>
</dbReference>
<accession>H3A5D5</accession>
<dbReference type="Pfam" id="PF00530">
    <property type="entry name" value="SRCR"/>
    <property type="match status" value="1"/>
</dbReference>
<feature type="disulfide bond" evidence="11">
    <location>
        <begin position="243"/>
        <end position="261"/>
    </location>
</feature>
<dbReference type="Pfam" id="PF00089">
    <property type="entry name" value="Trypsin"/>
    <property type="match status" value="1"/>
</dbReference>
<dbReference type="CDD" id="cd00190">
    <property type="entry name" value="Tryp_SPc"/>
    <property type="match status" value="1"/>
</dbReference>
<gene>
    <name evidence="17" type="primary">CFI</name>
</gene>
<dbReference type="GO" id="GO:0004252">
    <property type="term" value="F:serine-type endopeptidase activity"/>
    <property type="evidence" value="ECO:0007669"/>
    <property type="project" value="InterPro"/>
</dbReference>
<dbReference type="EMBL" id="AFYH01237536">
    <property type="status" value="NOT_ANNOTATED_CDS"/>
    <property type="molecule type" value="Genomic_DNA"/>
</dbReference>
<dbReference type="GeneTree" id="ENSGT00930000151042"/>
<dbReference type="InterPro" id="IPR018114">
    <property type="entry name" value="TRYPSIN_HIS"/>
</dbReference>
<dbReference type="InterPro" id="IPR048719">
    <property type="entry name" value="CFAI_KAZAL"/>
</dbReference>
<feature type="disulfide bond" evidence="11">
    <location>
        <begin position="218"/>
        <end position="233"/>
    </location>
</feature>
<dbReference type="EMBL" id="AFYH01237538">
    <property type="status" value="NOT_ANNOTATED_CDS"/>
    <property type="molecule type" value="Genomic_DNA"/>
</dbReference>
<evidence type="ECO:0000256" key="13">
    <source>
        <dbReference type="RuleBase" id="RU363034"/>
    </source>
</evidence>
<evidence type="ECO:0000256" key="6">
    <source>
        <dbReference type="ARBA" id="ARBA00022801"/>
    </source>
</evidence>
<reference evidence="17" key="3">
    <citation type="submission" date="2025-09" db="UniProtKB">
        <authorList>
            <consortium name="Ensembl"/>
        </authorList>
    </citation>
    <scope>IDENTIFICATION</scope>
</reference>
<evidence type="ECO:0000313" key="18">
    <source>
        <dbReference type="Proteomes" id="UP000008672"/>
    </source>
</evidence>
<evidence type="ECO:0000313" key="17">
    <source>
        <dbReference type="Ensembl" id="ENSLACP00000004856.1"/>
    </source>
</evidence>